<evidence type="ECO:0000256" key="5">
    <source>
        <dbReference type="ARBA" id="ARBA00023004"/>
    </source>
</evidence>
<reference evidence="12" key="2">
    <citation type="submission" date="2015-11" db="EMBL/GenBank/DDBJ databases">
        <authorList>
            <person name="Anvar S.Y."/>
        </authorList>
    </citation>
    <scope>NUCLEOTIDE SEQUENCE [LARGE SCALE GENOMIC DNA]</scope>
</reference>
<evidence type="ECO:0000313" key="12">
    <source>
        <dbReference type="Proteomes" id="UP000064525"/>
    </source>
</evidence>
<keyword evidence="5" id="KW-0408">Iron</keyword>
<reference evidence="9" key="3">
    <citation type="submission" date="2015-11" db="EMBL/GenBank/DDBJ databases">
        <authorList>
            <person name="Zhang Y."/>
            <person name="Guo Z."/>
        </authorList>
    </citation>
    <scope>NUCLEOTIDE SEQUENCE</scope>
    <source>
        <strain evidence="9">1</strain>
    </source>
</reference>
<keyword evidence="11" id="KW-1185">Reference proteome</keyword>
<evidence type="ECO:0000256" key="2">
    <source>
        <dbReference type="ARBA" id="ARBA00022723"/>
    </source>
</evidence>
<dbReference type="Gene3D" id="3.40.470.10">
    <property type="entry name" value="Uracil-DNA glycosylase-like domain"/>
    <property type="match status" value="1"/>
</dbReference>
<dbReference type="InterPro" id="IPR036895">
    <property type="entry name" value="Uracil-DNA_glycosylase-like_sf"/>
</dbReference>
<gene>
    <name evidence="9" type="ORF">BN2458_PEG0247</name>
    <name evidence="10" type="ORF">LS75_006325</name>
</gene>
<dbReference type="InterPro" id="IPR051536">
    <property type="entry name" value="UDG_Type-4/5"/>
</dbReference>
<evidence type="ECO:0000313" key="9">
    <source>
        <dbReference type="EMBL" id="CUU39134.1"/>
    </source>
</evidence>
<evidence type="ECO:0000256" key="3">
    <source>
        <dbReference type="ARBA" id="ARBA00022763"/>
    </source>
</evidence>
<dbReference type="GO" id="GO:0051539">
    <property type="term" value="F:4 iron, 4 sulfur cluster binding"/>
    <property type="evidence" value="ECO:0007669"/>
    <property type="project" value="UniProtKB-KW"/>
</dbReference>
<dbReference type="AlphaFoldDB" id="A0A099UAZ1"/>
<sequence>MKAQILKMLQLKLLYGQYACGERYVMPLHHPTPYQPLHNDLESVIKNCSLCNRIKHCKEPIVGLCNPQSQLCFISETPLVDENGIFVQNKSAIMLENIITRVFGLSKHQVSILSLIKCSGNPYIEKSEILSCMGFCLSQLQKITPKVCILLGNQVVEHILGVHLEAGRILWHNNRIFLMTYSLNELVRNPSLKKEAHTHFLLAKGQI</sequence>
<dbReference type="GO" id="GO:0046872">
    <property type="term" value="F:metal ion binding"/>
    <property type="evidence" value="ECO:0007669"/>
    <property type="project" value="UniProtKB-KW"/>
</dbReference>
<reference evidence="10 11" key="1">
    <citation type="journal article" date="2014" name="Genome Announc.">
        <title>Draft genome sequences of eight enterohepatic helicobacter species isolated from both laboratory and wild rodents.</title>
        <authorList>
            <person name="Sheh A."/>
            <person name="Shen Z."/>
            <person name="Fox J.G."/>
        </authorList>
    </citation>
    <scope>NUCLEOTIDE SEQUENCE [LARGE SCALE GENOMIC DNA]</scope>
    <source>
        <strain evidence="10 11">MIT 98-6810</strain>
    </source>
</reference>
<dbReference type="SUPFAM" id="SSF52141">
    <property type="entry name" value="Uracil-DNA glycosylase-like"/>
    <property type="match status" value="1"/>
</dbReference>
<dbReference type="EMBL" id="JRPF02000006">
    <property type="protein sequence ID" value="TLD78381.1"/>
    <property type="molecule type" value="Genomic_DNA"/>
</dbReference>
<dbReference type="EMBL" id="LN907858">
    <property type="protein sequence ID" value="CUU39134.1"/>
    <property type="molecule type" value="Genomic_DNA"/>
</dbReference>
<protein>
    <recommendedName>
        <fullName evidence="8">Uracil-DNA glycosylase-like domain-containing protein</fullName>
    </recommendedName>
</protein>
<dbReference type="GeneID" id="78150586"/>
<keyword evidence="7" id="KW-0234">DNA repair</keyword>
<evidence type="ECO:0000313" key="10">
    <source>
        <dbReference type="EMBL" id="TLD78381.1"/>
    </source>
</evidence>
<dbReference type="RefSeq" id="WP_034325945.1">
    <property type="nucleotide sequence ID" value="NZ_CAJTQN010000010.1"/>
</dbReference>
<accession>A0A099UAZ1</accession>
<dbReference type="GO" id="GO:0097506">
    <property type="term" value="F:deaminated base DNA N-glycosylase activity"/>
    <property type="evidence" value="ECO:0007669"/>
    <property type="project" value="UniProtKB-ARBA"/>
</dbReference>
<dbReference type="OrthoDB" id="5290748at2"/>
<dbReference type="Pfam" id="PF03167">
    <property type="entry name" value="UDG"/>
    <property type="match status" value="1"/>
</dbReference>
<dbReference type="PANTHER" id="PTHR33693">
    <property type="entry name" value="TYPE-5 URACIL-DNA GLYCOSYLASE"/>
    <property type="match status" value="1"/>
</dbReference>
<dbReference type="PANTHER" id="PTHR33693:SF1">
    <property type="entry name" value="TYPE-4 URACIL-DNA GLYCOSYLASE"/>
    <property type="match status" value="1"/>
</dbReference>
<dbReference type="PATRIC" id="fig|76936.10.peg.239"/>
<dbReference type="Proteomes" id="UP000029925">
    <property type="component" value="Unassembled WGS sequence"/>
</dbReference>
<keyword evidence="6" id="KW-0411">Iron-sulfur</keyword>
<proteinExistence type="predicted"/>
<evidence type="ECO:0000256" key="4">
    <source>
        <dbReference type="ARBA" id="ARBA00022801"/>
    </source>
</evidence>
<keyword evidence="3" id="KW-0227">DNA damage</keyword>
<dbReference type="GO" id="GO:0006281">
    <property type="term" value="P:DNA repair"/>
    <property type="evidence" value="ECO:0007669"/>
    <property type="project" value="UniProtKB-KW"/>
</dbReference>
<keyword evidence="2" id="KW-0479">Metal-binding</keyword>
<evidence type="ECO:0000256" key="1">
    <source>
        <dbReference type="ARBA" id="ARBA00022485"/>
    </source>
</evidence>
<evidence type="ECO:0000313" key="11">
    <source>
        <dbReference type="Proteomes" id="UP000029925"/>
    </source>
</evidence>
<keyword evidence="4" id="KW-0378">Hydrolase</keyword>
<evidence type="ECO:0000259" key="8">
    <source>
        <dbReference type="Pfam" id="PF03167"/>
    </source>
</evidence>
<feature type="domain" description="Uracil-DNA glycosylase-like" evidence="8">
    <location>
        <begin position="63"/>
        <end position="198"/>
    </location>
</feature>
<keyword evidence="1" id="KW-0004">4Fe-4S</keyword>
<name>A0A099UAZ1_9HELI</name>
<dbReference type="Proteomes" id="UP000064525">
    <property type="component" value="Chromosome I"/>
</dbReference>
<dbReference type="KEGG" id="hty:BN2458_PEG0247"/>
<evidence type="ECO:0000256" key="7">
    <source>
        <dbReference type="ARBA" id="ARBA00023204"/>
    </source>
</evidence>
<evidence type="ECO:0000256" key="6">
    <source>
        <dbReference type="ARBA" id="ARBA00023014"/>
    </source>
</evidence>
<organism evidence="9 12">
    <name type="scientific">Helicobacter typhlonius</name>
    <dbReference type="NCBI Taxonomy" id="76936"/>
    <lineage>
        <taxon>Bacteria</taxon>
        <taxon>Pseudomonadati</taxon>
        <taxon>Campylobacterota</taxon>
        <taxon>Epsilonproteobacteria</taxon>
        <taxon>Campylobacterales</taxon>
        <taxon>Helicobacteraceae</taxon>
        <taxon>Helicobacter</taxon>
    </lineage>
</organism>
<dbReference type="InterPro" id="IPR005122">
    <property type="entry name" value="Uracil-DNA_glycosylase-like"/>
</dbReference>
<dbReference type="STRING" id="76936.BN2458_PEG0247"/>